<reference evidence="1 2" key="1">
    <citation type="submission" date="2020-11" db="EMBL/GenBank/DDBJ databases">
        <title>A novel isolate from a Black sea contaminated sediment with potential to produce alkanes: Plantactinospora alkalitolerans sp. nov.</title>
        <authorList>
            <person name="Carro L."/>
            <person name="Veyisoglu A."/>
            <person name="Guven K."/>
            <person name="Schumann P."/>
            <person name="Klenk H.-P."/>
            <person name="Sahin N."/>
        </authorList>
    </citation>
    <scope>NUCLEOTIDE SEQUENCE [LARGE SCALE GENOMIC DNA]</scope>
    <source>
        <strain evidence="1 2">S1510</strain>
    </source>
</reference>
<protein>
    <submittedName>
        <fullName evidence="1">Uncharacterized protein</fullName>
    </submittedName>
</protein>
<keyword evidence="2" id="KW-1185">Reference proteome</keyword>
<gene>
    <name evidence="1" type="ORF">I0C86_41150</name>
</gene>
<dbReference type="Proteomes" id="UP000638560">
    <property type="component" value="Unassembled WGS sequence"/>
</dbReference>
<accession>A0ABS0H9V7</accession>
<organism evidence="1 2">
    <name type="scientific">Plantactinospora alkalitolerans</name>
    <dbReference type="NCBI Taxonomy" id="2789879"/>
    <lineage>
        <taxon>Bacteria</taxon>
        <taxon>Bacillati</taxon>
        <taxon>Actinomycetota</taxon>
        <taxon>Actinomycetes</taxon>
        <taxon>Micromonosporales</taxon>
        <taxon>Micromonosporaceae</taxon>
        <taxon>Plantactinospora</taxon>
    </lineage>
</organism>
<evidence type="ECO:0000313" key="1">
    <source>
        <dbReference type="EMBL" id="MBF9135260.1"/>
    </source>
</evidence>
<sequence length="224" mass="24575">MVYVIVEDVTDPVAAASALREGGELLRAIGVEKLGKGAYERTDAYVPRGGNRADGLRALEQFRAEHAVPGLMYYLRTDFDPDWSKQDEAARAALAEVRMPRERCGIRAVNAFKRAYYTWGPEWDTPDPCGGRWAAHHARNFRDGALVLGNALAGLCRSDGDMAPMVEMKIVASLGWDGEEVGPEARIRDEAWVALSLGRILRECGDGRIGDLLEAIEAGYDGHN</sequence>
<comment type="caution">
    <text evidence="1">The sequence shown here is derived from an EMBL/GenBank/DDBJ whole genome shotgun (WGS) entry which is preliminary data.</text>
</comment>
<dbReference type="EMBL" id="JADPUN010000422">
    <property type="protein sequence ID" value="MBF9135260.1"/>
    <property type="molecule type" value="Genomic_DNA"/>
</dbReference>
<evidence type="ECO:0000313" key="2">
    <source>
        <dbReference type="Proteomes" id="UP000638560"/>
    </source>
</evidence>
<proteinExistence type="predicted"/>
<name>A0ABS0H9V7_9ACTN</name>
<dbReference type="RefSeq" id="WP_196206717.1">
    <property type="nucleotide sequence ID" value="NZ_JADPUN010000422.1"/>
</dbReference>